<dbReference type="NCBIfam" id="TIGR01509">
    <property type="entry name" value="HAD-SF-IA-v3"/>
    <property type="match status" value="1"/>
</dbReference>
<sequence length="205" mass="23233">MSRFDTVVFDLGGVLIDWNPRYLFRQLSDDAAAVERFLAEVCSPEWNEQQDAGRNWAEATAMLIAQQPQHAAWIEAYHVRWHEMLGGPIAGSVAVLDELRRSGVPLYALTNWSQETFPVARRRFDFLQWFAGIVVSGEERLVKPDPEIFRRMLARFGLQPARTIYIDDAPRNVAAACRLGMHGLLFHDATCLRTQLDEAGVLPHG</sequence>
<dbReference type="EC" id="3.1.3.-" evidence="1"/>
<dbReference type="Pfam" id="PF00702">
    <property type="entry name" value="Hydrolase"/>
    <property type="match status" value="1"/>
</dbReference>
<dbReference type="Gene3D" id="1.10.150.240">
    <property type="entry name" value="Putative phosphatase, domain 2"/>
    <property type="match status" value="1"/>
</dbReference>
<dbReference type="InterPro" id="IPR036412">
    <property type="entry name" value="HAD-like_sf"/>
</dbReference>
<reference evidence="1" key="1">
    <citation type="submission" date="2024-10" db="EMBL/GenBank/DDBJ databases">
        <authorList>
            <person name="Lesea H.P."/>
            <person name="Kuehl J.V."/>
            <person name="Chandonia J.-M."/>
        </authorList>
    </citation>
    <scope>NUCLEOTIDE SEQUENCE</scope>
    <source>
        <strain evidence="1">FW102-FHT14D07</strain>
    </source>
</reference>
<dbReference type="SUPFAM" id="SSF56784">
    <property type="entry name" value="HAD-like"/>
    <property type="match status" value="1"/>
</dbReference>
<dbReference type="RefSeq" id="WP_395119099.1">
    <property type="nucleotide sequence ID" value="NZ_CP170721.1"/>
</dbReference>
<accession>A0AB74UXV7</accession>
<dbReference type="PANTHER" id="PTHR43611">
    <property type="entry name" value="ALPHA-D-GLUCOSE 1-PHOSPHATE PHOSPHATASE"/>
    <property type="match status" value="1"/>
</dbReference>
<evidence type="ECO:0000313" key="1">
    <source>
        <dbReference type="EMBL" id="XIA19538.1"/>
    </source>
</evidence>
<dbReference type="EMBL" id="CP170721">
    <property type="protein sequence ID" value="XIA19538.1"/>
    <property type="molecule type" value="Genomic_DNA"/>
</dbReference>
<dbReference type="CDD" id="cd02603">
    <property type="entry name" value="HAD_sEH-N_like"/>
    <property type="match status" value="1"/>
</dbReference>
<gene>
    <name evidence="1" type="ORF">ACFYG5_05170</name>
</gene>
<name>A0AB74UXV7_9GAMM</name>
<protein>
    <submittedName>
        <fullName evidence="1">HAD family hydrolase</fullName>
        <ecNumber evidence="1">3.1.3.-</ecNumber>
    </submittedName>
</protein>
<dbReference type="PANTHER" id="PTHR43611:SF3">
    <property type="entry name" value="FLAVIN MONONUCLEOTIDE HYDROLASE 1, CHLOROPLATIC"/>
    <property type="match status" value="1"/>
</dbReference>
<dbReference type="SFLD" id="SFLDS00003">
    <property type="entry name" value="Haloacid_Dehalogenase"/>
    <property type="match status" value="1"/>
</dbReference>
<dbReference type="Gene3D" id="3.40.50.1000">
    <property type="entry name" value="HAD superfamily/HAD-like"/>
    <property type="match status" value="1"/>
</dbReference>
<dbReference type="InterPro" id="IPR023198">
    <property type="entry name" value="PGP-like_dom2"/>
</dbReference>
<dbReference type="GO" id="GO:0016787">
    <property type="term" value="F:hydrolase activity"/>
    <property type="evidence" value="ECO:0007669"/>
    <property type="project" value="UniProtKB-KW"/>
</dbReference>
<keyword evidence="1" id="KW-0378">Hydrolase</keyword>
<dbReference type="SFLD" id="SFLDG01129">
    <property type="entry name" value="C1.5:_HAD__Beta-PGM__Phosphata"/>
    <property type="match status" value="1"/>
</dbReference>
<dbReference type="AlphaFoldDB" id="A0AB74UXV7"/>
<dbReference type="InterPro" id="IPR006439">
    <property type="entry name" value="HAD-SF_hydro_IA"/>
</dbReference>
<dbReference type="PRINTS" id="PR00413">
    <property type="entry name" value="HADHALOGNASE"/>
</dbReference>
<proteinExistence type="predicted"/>
<dbReference type="InterPro" id="IPR023214">
    <property type="entry name" value="HAD_sf"/>
</dbReference>
<organism evidence="1">
    <name type="scientific">Rhodanobacter sp. FW102-FHT14D07</name>
    <dbReference type="NCBI Taxonomy" id="3351462"/>
    <lineage>
        <taxon>Bacteria</taxon>
        <taxon>Pseudomonadati</taxon>
        <taxon>Pseudomonadota</taxon>
        <taxon>Gammaproteobacteria</taxon>
        <taxon>Lysobacterales</taxon>
        <taxon>Rhodanobacteraceae</taxon>
        <taxon>Rhodanobacter</taxon>
    </lineage>
</organism>